<dbReference type="OrthoDB" id="8001376at2"/>
<name>W6TUV3_HOLOB</name>
<dbReference type="eggNOG" id="COG5433">
    <property type="taxonomic scope" value="Bacteria"/>
</dbReference>
<dbReference type="PANTHER" id="PTHR30298:SF0">
    <property type="entry name" value="PROTEIN YBFL-RELATED"/>
    <property type="match status" value="1"/>
</dbReference>
<dbReference type="AlphaFoldDB" id="W6TUV3"/>
<dbReference type="Proteomes" id="UP000019112">
    <property type="component" value="Unassembled WGS sequence"/>
</dbReference>
<dbReference type="RefSeq" id="WP_021826845.1">
    <property type="nucleotide sequence ID" value="NZ_AWTR02000034.1"/>
</dbReference>
<dbReference type="Pfam" id="PF01609">
    <property type="entry name" value="DDE_Tnp_1"/>
    <property type="match status" value="1"/>
</dbReference>
<feature type="domain" description="Transposase IS4-like" evidence="1">
    <location>
        <begin position="109"/>
        <end position="329"/>
    </location>
</feature>
<evidence type="ECO:0000313" key="3">
    <source>
        <dbReference type="EMBL" id="ETZ07537.1"/>
    </source>
</evidence>
<dbReference type="Pfam" id="PF13808">
    <property type="entry name" value="DDE_Tnp_1_assoc"/>
    <property type="match status" value="1"/>
</dbReference>
<evidence type="ECO:0000259" key="1">
    <source>
        <dbReference type="Pfam" id="PF01609"/>
    </source>
</evidence>
<dbReference type="InterPro" id="IPR051698">
    <property type="entry name" value="Transposase_11-like"/>
</dbReference>
<evidence type="ECO:0000259" key="2">
    <source>
        <dbReference type="Pfam" id="PF13808"/>
    </source>
</evidence>
<proteinExistence type="predicted"/>
<sequence length="367" mass="42513">MYICLKIIESHFSSLEDPRSSRNQRHPFMTLIATSLLAVLCGIDSFSGMQDFVEMHREALKKYFDFPSGVPSHDTYQRLWDNLFPNQFRECFGAFVESLQKITSDIMNIDGKTIRNSSSNKLFHSVSAWCHKNKMVFAQEKVNEKSNEIKAIPKMLKLLDLENKIITIDAMGAQRDMCQQIVERKGDYVISLKDQGTLFEDVKLFLSELNNHEFINENNDKGHGRIEQRVAVVSHHTKRLNDIHQWPGLKSIGRITSTVLRKGKESKDTRYYISSKLLSAFELNEIARQHWGIENQLHWGLDVVFNEDKACIRNDCVTENLDILRKWALTILHKAKNKPENSIKSIMRKHSMSFKHLIHCVNTILHA</sequence>
<dbReference type="GO" id="GO:0004803">
    <property type="term" value="F:transposase activity"/>
    <property type="evidence" value="ECO:0007669"/>
    <property type="project" value="InterPro"/>
</dbReference>
<comment type="caution">
    <text evidence="3">The sequence shown here is derived from an EMBL/GenBank/DDBJ whole genome shotgun (WGS) entry which is preliminary data.</text>
</comment>
<accession>W6TUV3</accession>
<feature type="domain" description="H repeat-associated protein N-terminal" evidence="2">
    <location>
        <begin position="10"/>
        <end position="96"/>
    </location>
</feature>
<keyword evidence="4" id="KW-1185">Reference proteome</keyword>
<dbReference type="InterPro" id="IPR002559">
    <property type="entry name" value="Transposase_11"/>
</dbReference>
<dbReference type="EMBL" id="AWTR02000034">
    <property type="protein sequence ID" value="ETZ07537.1"/>
    <property type="molecule type" value="Genomic_DNA"/>
</dbReference>
<evidence type="ECO:0000313" key="4">
    <source>
        <dbReference type="Proteomes" id="UP000019112"/>
    </source>
</evidence>
<evidence type="ECO:0008006" key="5">
    <source>
        <dbReference type="Google" id="ProtNLM"/>
    </source>
</evidence>
<dbReference type="NCBIfam" id="NF033564">
    <property type="entry name" value="transpos_ISAs1"/>
    <property type="match status" value="1"/>
</dbReference>
<gene>
    <name evidence="3" type="ORF">P618_200254</name>
</gene>
<dbReference type="GO" id="GO:0006313">
    <property type="term" value="P:DNA transposition"/>
    <property type="evidence" value="ECO:0007669"/>
    <property type="project" value="InterPro"/>
</dbReference>
<dbReference type="InterPro" id="IPR032806">
    <property type="entry name" value="YbfD_N"/>
</dbReference>
<dbReference type="GO" id="GO:0003677">
    <property type="term" value="F:DNA binding"/>
    <property type="evidence" value="ECO:0007669"/>
    <property type="project" value="InterPro"/>
</dbReference>
<dbReference type="PANTHER" id="PTHR30298">
    <property type="entry name" value="H REPEAT-ASSOCIATED PREDICTED TRANSPOSASE"/>
    <property type="match status" value="1"/>
</dbReference>
<organism evidence="3 4">
    <name type="scientific">Holospora obtusa F1</name>
    <dbReference type="NCBI Taxonomy" id="1399147"/>
    <lineage>
        <taxon>Bacteria</taxon>
        <taxon>Pseudomonadati</taxon>
        <taxon>Pseudomonadota</taxon>
        <taxon>Alphaproteobacteria</taxon>
        <taxon>Holosporales</taxon>
        <taxon>Holosporaceae</taxon>
        <taxon>Holospora</taxon>
    </lineage>
</organism>
<dbReference type="InterPro" id="IPR047647">
    <property type="entry name" value="ISAs1_transpos"/>
</dbReference>
<protein>
    <recommendedName>
        <fullName evidence="5">ISAs1 family transposase</fullName>
    </recommendedName>
</protein>
<reference evidence="3 4" key="1">
    <citation type="journal article" date="2014" name="FEMS Microbiol. Lett.">
        <title>Draft genome sequences of three Holospora species (Holospora obtusa, Holospora undulata, and Holospora elegans), endonuclear symbiotic bacteria of the ciliate Paramecium caudatum.</title>
        <authorList>
            <person name="Dohra H."/>
            <person name="Tanaka K."/>
            <person name="Suzuki T."/>
            <person name="Fujishima M."/>
            <person name="Suzuki H."/>
        </authorList>
    </citation>
    <scope>NUCLEOTIDE SEQUENCE [LARGE SCALE GENOMIC DNA]</scope>
    <source>
        <strain evidence="3 4">F1</strain>
    </source>
</reference>